<reference evidence="5" key="1">
    <citation type="submission" date="2021-04" db="EMBL/GenBank/DDBJ databases">
        <title>Oceanospirillales bacteria with DddD are important DMSP degraders in coastal seawater.</title>
        <authorList>
            <person name="Liu J."/>
        </authorList>
    </citation>
    <scope>NUCLEOTIDE SEQUENCE</scope>
    <source>
        <strain evidence="5">GY6</strain>
    </source>
</reference>
<feature type="chain" id="PRO_5046447078" evidence="3">
    <location>
        <begin position="26"/>
        <end position="266"/>
    </location>
</feature>
<dbReference type="Gene3D" id="3.40.190.10">
    <property type="entry name" value="Periplasmic binding protein-like II"/>
    <property type="match status" value="2"/>
</dbReference>
<evidence type="ECO:0000313" key="6">
    <source>
        <dbReference type="Proteomes" id="UP001059950"/>
    </source>
</evidence>
<dbReference type="InterPro" id="IPR001638">
    <property type="entry name" value="Solute-binding_3/MltF_N"/>
</dbReference>
<dbReference type="SMART" id="SM00062">
    <property type="entry name" value="PBPb"/>
    <property type="match status" value="1"/>
</dbReference>
<dbReference type="SUPFAM" id="SSF53850">
    <property type="entry name" value="Periplasmic binding protein-like II"/>
    <property type="match status" value="1"/>
</dbReference>
<organism evidence="5 6">
    <name type="scientific">Amphritea atlantica</name>
    <dbReference type="NCBI Taxonomy" id="355243"/>
    <lineage>
        <taxon>Bacteria</taxon>
        <taxon>Pseudomonadati</taxon>
        <taxon>Pseudomonadota</taxon>
        <taxon>Gammaproteobacteria</taxon>
        <taxon>Oceanospirillales</taxon>
        <taxon>Oceanospirillaceae</taxon>
        <taxon>Amphritea</taxon>
    </lineage>
</organism>
<dbReference type="PANTHER" id="PTHR35936:SF17">
    <property type="entry name" value="ARGININE-BINDING EXTRACELLULAR PROTEIN ARTP"/>
    <property type="match status" value="1"/>
</dbReference>
<protein>
    <submittedName>
        <fullName evidence="5">Amino acid ABC transporter substrate-binding protein</fullName>
    </submittedName>
</protein>
<feature type="signal peptide" evidence="3">
    <location>
        <begin position="1"/>
        <end position="25"/>
    </location>
</feature>
<dbReference type="Pfam" id="PF00497">
    <property type="entry name" value="SBP_bac_3"/>
    <property type="match status" value="1"/>
</dbReference>
<evidence type="ECO:0000256" key="3">
    <source>
        <dbReference type="SAM" id="SignalP"/>
    </source>
</evidence>
<dbReference type="Proteomes" id="UP001059950">
    <property type="component" value="Chromosome"/>
</dbReference>
<comment type="similarity">
    <text evidence="1">Belongs to the bacterial solute-binding protein 3 family.</text>
</comment>
<evidence type="ECO:0000256" key="2">
    <source>
        <dbReference type="ARBA" id="ARBA00022729"/>
    </source>
</evidence>
<dbReference type="CDD" id="cd13530">
    <property type="entry name" value="PBP2_peptides_like"/>
    <property type="match status" value="1"/>
</dbReference>
<name>A0ABY5GXJ5_9GAMM</name>
<keyword evidence="2 3" id="KW-0732">Signal</keyword>
<dbReference type="EMBL" id="CP073344">
    <property type="protein sequence ID" value="UTW04499.1"/>
    <property type="molecule type" value="Genomic_DNA"/>
</dbReference>
<evidence type="ECO:0000313" key="5">
    <source>
        <dbReference type="EMBL" id="UTW04499.1"/>
    </source>
</evidence>
<accession>A0ABY5GXJ5</accession>
<gene>
    <name evidence="5" type="ORF">KDX31_05695</name>
</gene>
<proteinExistence type="inferred from homology"/>
<evidence type="ECO:0000259" key="4">
    <source>
        <dbReference type="SMART" id="SM00062"/>
    </source>
</evidence>
<feature type="domain" description="Solute-binding protein family 3/N-terminal" evidence="4">
    <location>
        <begin position="37"/>
        <end position="261"/>
    </location>
</feature>
<evidence type="ECO:0000256" key="1">
    <source>
        <dbReference type="ARBA" id="ARBA00010333"/>
    </source>
</evidence>
<keyword evidence="6" id="KW-1185">Reference proteome</keyword>
<sequence>MTHSLKTIFCGVLSLLLLSINSAAASERSEKIITAGQIRVCIWPDYFAISYRNPRTHQLEGIDIDMAHELARSMGVKLQFVESSFSKLVSNLENNACDIAMHGIGVRDSRKPFMEFSRPYLASGIYAVGTKDNDAVTRWDDIDREGVVAVVQKGTYMEPVVKQTFMHADVAVVDSFKAREQEVLSGRADVFMTDYPYGKRMTALTQWAVLFAPQTPLAKTFYAYAVPKGEMDWLNEVDDFLLTMKKTNKLYQSAEKNGLSEIVVND</sequence>
<dbReference type="PANTHER" id="PTHR35936">
    <property type="entry name" value="MEMBRANE-BOUND LYTIC MUREIN TRANSGLYCOSYLASE F"/>
    <property type="match status" value="1"/>
</dbReference>